<organism evidence="2 3">
    <name type="scientific">Lithospermum erythrorhizon</name>
    <name type="common">Purple gromwell</name>
    <name type="synonym">Lithospermum officinale var. erythrorhizon</name>
    <dbReference type="NCBI Taxonomy" id="34254"/>
    <lineage>
        <taxon>Eukaryota</taxon>
        <taxon>Viridiplantae</taxon>
        <taxon>Streptophyta</taxon>
        <taxon>Embryophyta</taxon>
        <taxon>Tracheophyta</taxon>
        <taxon>Spermatophyta</taxon>
        <taxon>Magnoliopsida</taxon>
        <taxon>eudicotyledons</taxon>
        <taxon>Gunneridae</taxon>
        <taxon>Pentapetalae</taxon>
        <taxon>asterids</taxon>
        <taxon>lamiids</taxon>
        <taxon>Boraginales</taxon>
        <taxon>Boraginaceae</taxon>
        <taxon>Boraginoideae</taxon>
        <taxon>Lithospermeae</taxon>
        <taxon>Lithospermum</taxon>
    </lineage>
</organism>
<dbReference type="Proteomes" id="UP001454036">
    <property type="component" value="Unassembled WGS sequence"/>
</dbReference>
<dbReference type="AlphaFoldDB" id="A0AAV3Q6M0"/>
<dbReference type="EMBL" id="BAABME010003304">
    <property type="protein sequence ID" value="GAA0158285.1"/>
    <property type="molecule type" value="Genomic_DNA"/>
</dbReference>
<evidence type="ECO:0000313" key="2">
    <source>
        <dbReference type="EMBL" id="GAA0158285.1"/>
    </source>
</evidence>
<protein>
    <submittedName>
        <fullName evidence="2">Uncharacterized protein</fullName>
    </submittedName>
</protein>
<reference evidence="2 3" key="1">
    <citation type="submission" date="2024-01" db="EMBL/GenBank/DDBJ databases">
        <title>The complete chloroplast genome sequence of Lithospermum erythrorhizon: insights into the phylogenetic relationship among Boraginaceae species and the maternal lineages of purple gromwells.</title>
        <authorList>
            <person name="Okada T."/>
            <person name="Watanabe K."/>
        </authorList>
    </citation>
    <scope>NUCLEOTIDE SEQUENCE [LARGE SCALE GENOMIC DNA]</scope>
</reference>
<proteinExistence type="predicted"/>
<comment type="caution">
    <text evidence="2">The sequence shown here is derived from an EMBL/GenBank/DDBJ whole genome shotgun (WGS) entry which is preliminary data.</text>
</comment>
<evidence type="ECO:0000313" key="3">
    <source>
        <dbReference type="Proteomes" id="UP001454036"/>
    </source>
</evidence>
<name>A0AAV3Q6M0_LITER</name>
<gene>
    <name evidence="2" type="ORF">LIER_15360</name>
</gene>
<sequence length="105" mass="12044">MPRSSRKPPVWERIQRDGGQTSRKRAHSPPPPSRGLVRFSQHRPPGDHNRRTPLRVSVAKVFSQVHDKNLLPKPARIRGAPGNRDKSQYCEYHRNMATTQTTALF</sequence>
<keyword evidence="3" id="KW-1185">Reference proteome</keyword>
<evidence type="ECO:0000256" key="1">
    <source>
        <dbReference type="SAM" id="MobiDB-lite"/>
    </source>
</evidence>
<feature type="region of interest" description="Disordered" evidence="1">
    <location>
        <begin position="1"/>
        <end position="53"/>
    </location>
</feature>
<accession>A0AAV3Q6M0</accession>